<comment type="similarity">
    <text evidence="2">Belongs to the TFIIF beta subunit family.</text>
</comment>
<dbReference type="PANTHER" id="PTHR10445:SF0">
    <property type="entry name" value="GENERAL TRANSCRIPTION FACTOR IIF SUBUNIT 2"/>
    <property type="match status" value="1"/>
</dbReference>
<dbReference type="InterPro" id="IPR011039">
    <property type="entry name" value="TFIIF_interaction"/>
</dbReference>
<dbReference type="SUPFAM" id="SSF50916">
    <property type="entry name" value="Rap30/74 interaction domains"/>
    <property type="match status" value="1"/>
</dbReference>
<feature type="domain" description="TFIIF beta subunit N-terminal" evidence="9">
    <location>
        <begin position="53"/>
        <end position="183"/>
    </location>
</feature>
<accession>A0ABR4BPF9</accession>
<gene>
    <name evidence="10" type="ORF">ABVK25_001411</name>
</gene>
<proteinExistence type="inferred from homology"/>
<evidence type="ECO:0000313" key="11">
    <source>
        <dbReference type="Proteomes" id="UP001590951"/>
    </source>
</evidence>
<keyword evidence="11" id="KW-1185">Reference proteome</keyword>
<comment type="subcellular location">
    <subcellularLocation>
        <location evidence="1">Nucleus</location>
    </subcellularLocation>
</comment>
<evidence type="ECO:0000256" key="1">
    <source>
        <dbReference type="ARBA" id="ARBA00004123"/>
    </source>
</evidence>
<reference evidence="10 11" key="1">
    <citation type="submission" date="2024-09" db="EMBL/GenBank/DDBJ databases">
        <title>Rethinking Asexuality: The Enigmatic Case of Functional Sexual Genes in Lepraria (Stereocaulaceae).</title>
        <authorList>
            <person name="Doellman M."/>
            <person name="Sun Y."/>
            <person name="Barcenas-Pena A."/>
            <person name="Lumbsch H.T."/>
            <person name="Grewe F."/>
        </authorList>
    </citation>
    <scope>NUCLEOTIDE SEQUENCE [LARGE SCALE GENOMIC DNA]</scope>
    <source>
        <strain evidence="10 11">Grewe 0041</strain>
    </source>
</reference>
<feature type="region of interest" description="Disordered" evidence="7">
    <location>
        <begin position="1"/>
        <end position="36"/>
    </location>
</feature>
<keyword evidence="5" id="KW-0804">Transcription</keyword>
<dbReference type="Pfam" id="PF17683">
    <property type="entry name" value="TFIIF_beta_N"/>
    <property type="match status" value="1"/>
</dbReference>
<dbReference type="Pfam" id="PF02270">
    <property type="entry name" value="TFIIF_beta"/>
    <property type="match status" value="1"/>
</dbReference>
<comment type="caution">
    <text evidence="10">The sequence shown here is derived from an EMBL/GenBank/DDBJ whole genome shotgun (WGS) entry which is preliminary data.</text>
</comment>
<evidence type="ECO:0000256" key="6">
    <source>
        <dbReference type="ARBA" id="ARBA00023242"/>
    </source>
</evidence>
<dbReference type="SUPFAM" id="SSF46785">
    <property type="entry name" value="Winged helix' DNA-binding domain"/>
    <property type="match status" value="1"/>
</dbReference>
<dbReference type="Proteomes" id="UP001590951">
    <property type="component" value="Unassembled WGS sequence"/>
</dbReference>
<dbReference type="Gene3D" id="1.10.10.10">
    <property type="entry name" value="Winged helix-like DNA-binding domain superfamily/Winged helix DNA-binding domain"/>
    <property type="match status" value="1"/>
</dbReference>
<dbReference type="InterPro" id="IPR036390">
    <property type="entry name" value="WH_DNA-bd_sf"/>
</dbReference>
<evidence type="ECO:0000313" key="10">
    <source>
        <dbReference type="EMBL" id="KAL2058681.1"/>
    </source>
</evidence>
<evidence type="ECO:0008006" key="12">
    <source>
        <dbReference type="Google" id="ProtNLM"/>
    </source>
</evidence>
<evidence type="ECO:0000256" key="4">
    <source>
        <dbReference type="ARBA" id="ARBA00023125"/>
    </source>
</evidence>
<organism evidence="10 11">
    <name type="scientific">Lepraria finkii</name>
    <dbReference type="NCBI Taxonomy" id="1340010"/>
    <lineage>
        <taxon>Eukaryota</taxon>
        <taxon>Fungi</taxon>
        <taxon>Dikarya</taxon>
        <taxon>Ascomycota</taxon>
        <taxon>Pezizomycotina</taxon>
        <taxon>Lecanoromycetes</taxon>
        <taxon>OSLEUM clade</taxon>
        <taxon>Lecanoromycetidae</taxon>
        <taxon>Lecanorales</taxon>
        <taxon>Lecanorineae</taxon>
        <taxon>Stereocaulaceae</taxon>
        <taxon>Lepraria</taxon>
    </lineage>
</organism>
<feature type="region of interest" description="Disordered" evidence="7">
    <location>
        <begin position="134"/>
        <end position="163"/>
    </location>
</feature>
<dbReference type="EMBL" id="JBHFEH010000002">
    <property type="protein sequence ID" value="KAL2058681.1"/>
    <property type="molecule type" value="Genomic_DNA"/>
</dbReference>
<feature type="domain" description="TFIIF beta subunit HTH" evidence="8">
    <location>
        <begin position="252"/>
        <end position="315"/>
    </location>
</feature>
<evidence type="ECO:0000256" key="2">
    <source>
        <dbReference type="ARBA" id="ARBA00009543"/>
    </source>
</evidence>
<dbReference type="InterPro" id="IPR040450">
    <property type="entry name" value="TFIIF_beta_HTH"/>
</dbReference>
<evidence type="ECO:0000256" key="7">
    <source>
        <dbReference type="SAM" id="MobiDB-lite"/>
    </source>
</evidence>
<name>A0ABR4BPF9_9LECA</name>
<evidence type="ECO:0000256" key="5">
    <source>
        <dbReference type="ARBA" id="ARBA00023163"/>
    </source>
</evidence>
<dbReference type="InterPro" id="IPR036388">
    <property type="entry name" value="WH-like_DNA-bd_sf"/>
</dbReference>
<protein>
    <recommendedName>
        <fullName evidence="12">Transcription initiation factor IIF subunit beta</fullName>
    </recommendedName>
</protein>
<keyword evidence="4" id="KW-0238">DNA-binding</keyword>
<keyword evidence="6" id="KW-0539">Nucleus</keyword>
<dbReference type="CDD" id="cd07980">
    <property type="entry name" value="TFIIF_beta"/>
    <property type="match status" value="1"/>
</dbReference>
<sequence length="360" mass="40583">MTSIKPDPGRLQEPQVKPDPESIGASPAAHTDEDIYEDAGDLEFADIKQPPFFLTRVPKFLWESWSKLDDNQEIQIGTVRVEGGINDIKRMSLMLSHDLAPNREIPKEYNMQITDPDTVNTFIFSEKDLPGYRKYSHDRAPPRFKDRRRSEKPRNPQGNFRRAIPKQTNLAGQVKTEVNCLPVENQEHQQYMESVTFKALDTKPKIRISNNALAASGGNLLNPGVLGPPGNISSFTINAKPNKIKKQENKATRMPQDQLLDALFDAFKEYQYWGLKELKARLVQPESYLKETLDKIAVLIKGGTYNLTYALKPEATEGLYLDFNNVKAEAAPEVASDGLGFDGAMEDDDDNVKMEDVVLE</sequence>
<evidence type="ECO:0000256" key="3">
    <source>
        <dbReference type="ARBA" id="ARBA00023015"/>
    </source>
</evidence>
<dbReference type="InterPro" id="IPR040504">
    <property type="entry name" value="TFIIF_beta_N"/>
</dbReference>
<evidence type="ECO:0000259" key="8">
    <source>
        <dbReference type="Pfam" id="PF02270"/>
    </source>
</evidence>
<evidence type="ECO:0000259" key="9">
    <source>
        <dbReference type="Pfam" id="PF17683"/>
    </source>
</evidence>
<dbReference type="PANTHER" id="PTHR10445">
    <property type="entry name" value="GENERAL TRANSCRIPTION FACTOR IIF SUBUNIT 2"/>
    <property type="match status" value="1"/>
</dbReference>
<keyword evidence="3" id="KW-0805">Transcription regulation</keyword>
<dbReference type="InterPro" id="IPR003196">
    <property type="entry name" value="TFIIF_beta"/>
</dbReference>
<feature type="compositionally biased region" description="Basic and acidic residues" evidence="7">
    <location>
        <begin position="134"/>
        <end position="154"/>
    </location>
</feature>